<name>A0AAN8RVW9_POLSC</name>
<feature type="region of interest" description="Disordered" evidence="1">
    <location>
        <begin position="15"/>
        <end position="74"/>
    </location>
</feature>
<feature type="compositionally biased region" description="Polar residues" evidence="1">
    <location>
        <begin position="28"/>
        <end position="39"/>
    </location>
</feature>
<evidence type="ECO:0000256" key="1">
    <source>
        <dbReference type="SAM" id="MobiDB-lite"/>
    </source>
</evidence>
<reference evidence="2 3" key="1">
    <citation type="submission" date="2023-10" db="EMBL/GenBank/DDBJ databases">
        <title>Genomes of two closely related lineages of the louse Polyplax serrata with different host specificities.</title>
        <authorList>
            <person name="Martinu J."/>
            <person name="Tarabai H."/>
            <person name="Stefka J."/>
            <person name="Hypsa V."/>
        </authorList>
    </citation>
    <scope>NUCLEOTIDE SEQUENCE [LARGE SCALE GENOMIC DNA]</scope>
    <source>
        <strain evidence="2">HR10_N</strain>
    </source>
</reference>
<organism evidence="2 3">
    <name type="scientific">Polyplax serrata</name>
    <name type="common">Common mouse louse</name>
    <dbReference type="NCBI Taxonomy" id="468196"/>
    <lineage>
        <taxon>Eukaryota</taxon>
        <taxon>Metazoa</taxon>
        <taxon>Ecdysozoa</taxon>
        <taxon>Arthropoda</taxon>
        <taxon>Hexapoda</taxon>
        <taxon>Insecta</taxon>
        <taxon>Pterygota</taxon>
        <taxon>Neoptera</taxon>
        <taxon>Paraneoptera</taxon>
        <taxon>Psocodea</taxon>
        <taxon>Troctomorpha</taxon>
        <taxon>Phthiraptera</taxon>
        <taxon>Anoplura</taxon>
        <taxon>Polyplacidae</taxon>
        <taxon>Polyplax</taxon>
    </lineage>
</organism>
<protein>
    <submittedName>
        <fullName evidence="2">Uncharacterized protein</fullName>
    </submittedName>
</protein>
<evidence type="ECO:0000313" key="3">
    <source>
        <dbReference type="Proteomes" id="UP001372834"/>
    </source>
</evidence>
<dbReference type="Proteomes" id="UP001372834">
    <property type="component" value="Unassembled WGS sequence"/>
</dbReference>
<accession>A0AAN8RVW9</accession>
<evidence type="ECO:0000313" key="2">
    <source>
        <dbReference type="EMBL" id="KAK6628613.1"/>
    </source>
</evidence>
<dbReference type="EMBL" id="JAWJWE010000036">
    <property type="protein sequence ID" value="KAK6628613.1"/>
    <property type="molecule type" value="Genomic_DNA"/>
</dbReference>
<dbReference type="AlphaFoldDB" id="A0AAN8RVW9"/>
<sequence>METLTELAQDKTRARKIHDLPRLKNRRMQSCNPDTQLANWNVPIDNNNNNNGDDDDDDDDNRLHSPRQQWQNQR</sequence>
<proteinExistence type="predicted"/>
<comment type="caution">
    <text evidence="2">The sequence shown here is derived from an EMBL/GenBank/DDBJ whole genome shotgun (WGS) entry which is preliminary data.</text>
</comment>
<gene>
    <name evidence="2" type="ORF">RUM43_002428</name>
</gene>